<dbReference type="SMART" id="SM00346">
    <property type="entry name" value="HTH_ICLR"/>
    <property type="match status" value="1"/>
</dbReference>
<dbReference type="Gene3D" id="1.10.10.10">
    <property type="entry name" value="Winged helix-like DNA-binding domain superfamily/Winged helix DNA-binding domain"/>
    <property type="match status" value="1"/>
</dbReference>
<dbReference type="PANTHER" id="PTHR30136:SF35">
    <property type="entry name" value="HTH-TYPE TRANSCRIPTIONAL REGULATOR RV1719"/>
    <property type="match status" value="1"/>
</dbReference>
<dbReference type="Proteomes" id="UP001597419">
    <property type="component" value="Unassembled WGS sequence"/>
</dbReference>
<protein>
    <submittedName>
        <fullName evidence="6">IclR family transcriptional regulator</fullName>
    </submittedName>
</protein>
<evidence type="ECO:0000313" key="6">
    <source>
        <dbReference type="EMBL" id="MFD2462899.1"/>
    </source>
</evidence>
<dbReference type="InterPro" id="IPR050707">
    <property type="entry name" value="HTH_MetabolicPath_Reg"/>
</dbReference>
<dbReference type="PROSITE" id="PS51077">
    <property type="entry name" value="HTH_ICLR"/>
    <property type="match status" value="1"/>
</dbReference>
<dbReference type="RefSeq" id="WP_345393000.1">
    <property type="nucleotide sequence ID" value="NZ_BAABHG010000005.1"/>
</dbReference>
<dbReference type="PANTHER" id="PTHR30136">
    <property type="entry name" value="HELIX-TURN-HELIX TRANSCRIPTIONAL REGULATOR, ICLR FAMILY"/>
    <property type="match status" value="1"/>
</dbReference>
<dbReference type="InterPro" id="IPR005471">
    <property type="entry name" value="Tscrpt_reg_IclR_N"/>
</dbReference>
<dbReference type="Pfam" id="PF01614">
    <property type="entry name" value="IclR_C"/>
    <property type="match status" value="1"/>
</dbReference>
<organism evidence="6 7">
    <name type="scientific">Amycolatopsis samaneae</name>
    <dbReference type="NCBI Taxonomy" id="664691"/>
    <lineage>
        <taxon>Bacteria</taxon>
        <taxon>Bacillati</taxon>
        <taxon>Actinomycetota</taxon>
        <taxon>Actinomycetes</taxon>
        <taxon>Pseudonocardiales</taxon>
        <taxon>Pseudonocardiaceae</taxon>
        <taxon>Amycolatopsis</taxon>
    </lineage>
</organism>
<dbReference type="SUPFAM" id="SSF55781">
    <property type="entry name" value="GAF domain-like"/>
    <property type="match status" value="1"/>
</dbReference>
<dbReference type="SUPFAM" id="SSF46785">
    <property type="entry name" value="Winged helix' DNA-binding domain"/>
    <property type="match status" value="1"/>
</dbReference>
<name>A0ABW5GPU1_9PSEU</name>
<feature type="domain" description="IclR-ED" evidence="5">
    <location>
        <begin position="62"/>
        <end position="242"/>
    </location>
</feature>
<dbReference type="InterPro" id="IPR036388">
    <property type="entry name" value="WH-like_DNA-bd_sf"/>
</dbReference>
<sequence>MNESAAREHRTVSRVTGILESVAREGGARMHELATTLDAPKSSVFGLVKGLVSTGYLVEDNGTYRLGPALGNLIPAGGPDVVAAARPSLTDLRARFDETATLSTGAGDALIYVDTVESGQLIRYSPPLRVRRPLYPPSAGKVFLAYLPERRREAYLADVLPADRIPAARAELDLVRAEGVAFNRGETLPDVSAAARPVLVDGLPAAVIAVAGPTSRILDRLPAIAEALVDATAAAASLLAGRSTRPFEITPSA</sequence>
<dbReference type="InterPro" id="IPR014757">
    <property type="entry name" value="Tscrpt_reg_IclR_C"/>
</dbReference>
<evidence type="ECO:0000313" key="7">
    <source>
        <dbReference type="Proteomes" id="UP001597419"/>
    </source>
</evidence>
<keyword evidence="2" id="KW-0238">DNA-binding</keyword>
<dbReference type="Gene3D" id="3.30.450.40">
    <property type="match status" value="1"/>
</dbReference>
<evidence type="ECO:0000259" key="5">
    <source>
        <dbReference type="PROSITE" id="PS51078"/>
    </source>
</evidence>
<dbReference type="PROSITE" id="PS51078">
    <property type="entry name" value="ICLR_ED"/>
    <property type="match status" value="1"/>
</dbReference>
<keyword evidence="3" id="KW-0804">Transcription</keyword>
<dbReference type="InterPro" id="IPR029016">
    <property type="entry name" value="GAF-like_dom_sf"/>
</dbReference>
<accession>A0ABW5GPU1</accession>
<gene>
    <name evidence="6" type="ORF">ACFSYJ_30115</name>
</gene>
<evidence type="ECO:0000256" key="2">
    <source>
        <dbReference type="ARBA" id="ARBA00023125"/>
    </source>
</evidence>
<comment type="caution">
    <text evidence="6">The sequence shown here is derived from an EMBL/GenBank/DDBJ whole genome shotgun (WGS) entry which is preliminary data.</text>
</comment>
<feature type="domain" description="HTH iclR-type" evidence="4">
    <location>
        <begin position="9"/>
        <end position="68"/>
    </location>
</feature>
<reference evidence="7" key="1">
    <citation type="journal article" date="2019" name="Int. J. Syst. Evol. Microbiol.">
        <title>The Global Catalogue of Microorganisms (GCM) 10K type strain sequencing project: providing services to taxonomists for standard genome sequencing and annotation.</title>
        <authorList>
            <consortium name="The Broad Institute Genomics Platform"/>
            <consortium name="The Broad Institute Genome Sequencing Center for Infectious Disease"/>
            <person name="Wu L."/>
            <person name="Ma J."/>
        </authorList>
    </citation>
    <scope>NUCLEOTIDE SEQUENCE [LARGE SCALE GENOMIC DNA]</scope>
    <source>
        <strain evidence="7">CGMCC 4.7643</strain>
    </source>
</reference>
<proteinExistence type="predicted"/>
<evidence type="ECO:0000256" key="3">
    <source>
        <dbReference type="ARBA" id="ARBA00023163"/>
    </source>
</evidence>
<evidence type="ECO:0000259" key="4">
    <source>
        <dbReference type="PROSITE" id="PS51077"/>
    </source>
</evidence>
<keyword evidence="7" id="KW-1185">Reference proteome</keyword>
<keyword evidence="1" id="KW-0805">Transcription regulation</keyword>
<evidence type="ECO:0000256" key="1">
    <source>
        <dbReference type="ARBA" id="ARBA00023015"/>
    </source>
</evidence>
<dbReference type="EMBL" id="JBHUKU010000020">
    <property type="protein sequence ID" value="MFD2462899.1"/>
    <property type="molecule type" value="Genomic_DNA"/>
</dbReference>
<dbReference type="InterPro" id="IPR036390">
    <property type="entry name" value="WH_DNA-bd_sf"/>
</dbReference>
<dbReference type="Pfam" id="PF09339">
    <property type="entry name" value="HTH_IclR"/>
    <property type="match status" value="1"/>
</dbReference>